<organism evidence="2">
    <name type="scientific">Melanopsichium pennsylvanicum 4</name>
    <dbReference type="NCBI Taxonomy" id="1398559"/>
    <lineage>
        <taxon>Eukaryota</taxon>
        <taxon>Fungi</taxon>
        <taxon>Dikarya</taxon>
        <taxon>Basidiomycota</taxon>
        <taxon>Ustilaginomycotina</taxon>
        <taxon>Ustilaginomycetes</taxon>
        <taxon>Ustilaginales</taxon>
        <taxon>Ustilaginaceae</taxon>
        <taxon>Melanopsichium</taxon>
    </lineage>
</organism>
<accession>A0A077R491</accession>
<evidence type="ECO:0000256" key="1">
    <source>
        <dbReference type="SAM" id="MobiDB-lite"/>
    </source>
</evidence>
<dbReference type="EMBL" id="HG529514">
    <property type="protein sequence ID" value="CDI51729.1"/>
    <property type="molecule type" value="Genomic_DNA"/>
</dbReference>
<name>A0A077R491_9BASI</name>
<protein>
    <submittedName>
        <fullName evidence="2">Uncharacterized protein</fullName>
    </submittedName>
</protein>
<reference evidence="2" key="1">
    <citation type="journal article" date="2014" name="Genome Biol. Evol.">
        <title>Gene Loss Rather Than Gene Gain Is Associated with a Host Jump from Monocots to Dicots in the Smut Fungus Melanopsichium pennsylvanicum.</title>
        <authorList>
            <person name="Sharma R."/>
            <person name="Mishra B."/>
            <person name="Runge F."/>
            <person name="Thines M."/>
        </authorList>
    </citation>
    <scope>NUCLEOTIDE SEQUENCE</scope>
    <source>
        <strain evidence="2">4</strain>
    </source>
</reference>
<feature type="compositionally biased region" description="Basic and acidic residues" evidence="1">
    <location>
        <begin position="288"/>
        <end position="299"/>
    </location>
</feature>
<dbReference type="AlphaFoldDB" id="A0A077R491"/>
<sequence length="360" mass="39975">MDSKVETDLPVYTHSTTTLETIPSYQASTTTTPFPYELPCSLNVKNLERKRDPILFVDNAADQRVVFQLVQLEYSRESTFDNSLYQNLVGSANEVFTSPIKLLVSADNTTPFAVRKHVASSTYQVIELQQDGSFGKCTKISTKGLFKSKYYLERPTSNSTTSPSTSAAGTSNSDDVYIKGSLKALNVELRRNSDGQKSTLVELIKGVHATVAHFDAAITSLPSNLSVPYLVASLFAAIDTHREYYLTFTTDEKLDELQAHVKPSTWDSLFLQAGQTSKKQKQFSQQLESERKREYDEAVHNNSAYPNGIIPAQRSASRSRSRATSRDGSRTASPAPRNMGLPKVEDMKEGDDGEESRGRR</sequence>
<feature type="region of interest" description="Disordered" evidence="1">
    <location>
        <begin position="277"/>
        <end position="360"/>
    </location>
</feature>
<proteinExistence type="predicted"/>
<evidence type="ECO:0000313" key="2">
    <source>
        <dbReference type="EMBL" id="CDI51729.1"/>
    </source>
</evidence>